<evidence type="ECO:0000313" key="2">
    <source>
        <dbReference type="Proteomes" id="UP000070444"/>
    </source>
</evidence>
<accession>A0A137NXC1</accession>
<proteinExistence type="predicted"/>
<evidence type="ECO:0000313" key="1">
    <source>
        <dbReference type="EMBL" id="KXN67377.1"/>
    </source>
</evidence>
<dbReference type="OrthoDB" id="5286008at2759"/>
<protein>
    <recommendedName>
        <fullName evidence="3">NADP-dependent oxidoreductase domain-containing protein</fullName>
    </recommendedName>
</protein>
<reference evidence="1 2" key="1">
    <citation type="journal article" date="2015" name="Genome Biol. Evol.">
        <title>Phylogenomic analyses indicate that early fungi evolved digesting cell walls of algal ancestors of land plants.</title>
        <authorList>
            <person name="Chang Y."/>
            <person name="Wang S."/>
            <person name="Sekimoto S."/>
            <person name="Aerts A.L."/>
            <person name="Choi C."/>
            <person name="Clum A."/>
            <person name="LaButti K.M."/>
            <person name="Lindquist E.A."/>
            <person name="Yee Ngan C."/>
            <person name="Ohm R.A."/>
            <person name="Salamov A.A."/>
            <person name="Grigoriev I.V."/>
            <person name="Spatafora J.W."/>
            <person name="Berbee M.L."/>
        </authorList>
    </citation>
    <scope>NUCLEOTIDE SEQUENCE [LARGE SCALE GENOMIC DNA]</scope>
    <source>
        <strain evidence="1 2">NRRL 28638</strain>
    </source>
</reference>
<name>A0A137NXC1_CONC2</name>
<dbReference type="SUPFAM" id="SSF51430">
    <property type="entry name" value="NAD(P)-linked oxidoreductase"/>
    <property type="match status" value="1"/>
</dbReference>
<dbReference type="GO" id="GO:0070485">
    <property type="term" value="P:dehydro-D-arabinono-1,4-lactone biosynthetic process"/>
    <property type="evidence" value="ECO:0007669"/>
    <property type="project" value="TreeGrafter"/>
</dbReference>
<evidence type="ECO:0008006" key="3">
    <source>
        <dbReference type="Google" id="ProtNLM"/>
    </source>
</evidence>
<dbReference type="EMBL" id="KQ964641">
    <property type="protein sequence ID" value="KXN67377.1"/>
    <property type="molecule type" value="Genomic_DNA"/>
</dbReference>
<gene>
    <name evidence="1" type="ORF">CONCODRAFT_10585</name>
</gene>
<dbReference type="PANTHER" id="PTHR42686">
    <property type="entry name" value="GH17980P-RELATED"/>
    <property type="match status" value="1"/>
</dbReference>
<sequence length="104" mass="11410">MGLLSPKYPDWHPAPEELKQLAQKCVSLCADNDTDLPNIATKFALRCPSKYLTATVIGCSSPEQVKVAVKCLAQAEIDSNASLANKCQIILNSYRNYSWPSPPE</sequence>
<dbReference type="AlphaFoldDB" id="A0A137NXC1"/>
<dbReference type="Proteomes" id="UP000070444">
    <property type="component" value="Unassembled WGS sequence"/>
</dbReference>
<dbReference type="InterPro" id="IPR036812">
    <property type="entry name" value="NAD(P)_OxRdtase_dom_sf"/>
</dbReference>
<organism evidence="1 2">
    <name type="scientific">Conidiobolus coronatus (strain ATCC 28846 / CBS 209.66 / NRRL 28638)</name>
    <name type="common">Delacroixia coronata</name>
    <dbReference type="NCBI Taxonomy" id="796925"/>
    <lineage>
        <taxon>Eukaryota</taxon>
        <taxon>Fungi</taxon>
        <taxon>Fungi incertae sedis</taxon>
        <taxon>Zoopagomycota</taxon>
        <taxon>Entomophthoromycotina</taxon>
        <taxon>Entomophthoromycetes</taxon>
        <taxon>Entomophthorales</taxon>
        <taxon>Ancylistaceae</taxon>
        <taxon>Conidiobolus</taxon>
    </lineage>
</organism>
<dbReference type="GO" id="GO:0005829">
    <property type="term" value="C:cytosol"/>
    <property type="evidence" value="ECO:0007669"/>
    <property type="project" value="TreeGrafter"/>
</dbReference>
<dbReference type="InterPro" id="IPR020471">
    <property type="entry name" value="AKR"/>
</dbReference>
<dbReference type="GO" id="GO:0045290">
    <property type="term" value="F:D-arabinose 1-dehydrogenase [NAD(P)+] activity"/>
    <property type="evidence" value="ECO:0007669"/>
    <property type="project" value="TreeGrafter"/>
</dbReference>
<dbReference type="PANTHER" id="PTHR42686:SF1">
    <property type="entry name" value="GH17980P-RELATED"/>
    <property type="match status" value="1"/>
</dbReference>
<keyword evidence="2" id="KW-1185">Reference proteome</keyword>
<dbReference type="STRING" id="796925.A0A137NXC1"/>